<evidence type="ECO:0000313" key="1">
    <source>
        <dbReference type="EMBL" id="CAD7231642.1"/>
    </source>
</evidence>
<sequence length="148" mass="16797">MNGKTQQFWEEPATWTLIAQPDWIIPYVKETDVYATLVSEYRTRNVLLFWEEPAQELLIAQPSQILCALAILVYATLSSKSKRHSALRIQSSPLLAQSNRMKNNMLEILLKLAGNKDPEEQAGLNPPVMSLTSDFRKFEDSDLGFGLL</sequence>
<proteinExistence type="predicted"/>
<reference evidence="1" key="1">
    <citation type="submission" date="2020-11" db="EMBL/GenBank/DDBJ databases">
        <authorList>
            <person name="Tran Van P."/>
        </authorList>
    </citation>
    <scope>NUCLEOTIDE SEQUENCE</scope>
</reference>
<feature type="non-terminal residue" evidence="1">
    <location>
        <position position="148"/>
    </location>
</feature>
<name>A0A7R8WMB2_9CRUS</name>
<accession>A0A7R8WMB2</accession>
<dbReference type="AlphaFoldDB" id="A0A7R8WMB2"/>
<dbReference type="EMBL" id="OB663732">
    <property type="protein sequence ID" value="CAD7231642.1"/>
    <property type="molecule type" value="Genomic_DNA"/>
</dbReference>
<organism evidence="1">
    <name type="scientific">Cyprideis torosa</name>
    <dbReference type="NCBI Taxonomy" id="163714"/>
    <lineage>
        <taxon>Eukaryota</taxon>
        <taxon>Metazoa</taxon>
        <taxon>Ecdysozoa</taxon>
        <taxon>Arthropoda</taxon>
        <taxon>Crustacea</taxon>
        <taxon>Oligostraca</taxon>
        <taxon>Ostracoda</taxon>
        <taxon>Podocopa</taxon>
        <taxon>Podocopida</taxon>
        <taxon>Cytherocopina</taxon>
        <taxon>Cytheroidea</taxon>
        <taxon>Cytherideidae</taxon>
        <taxon>Cyprideis</taxon>
    </lineage>
</organism>
<gene>
    <name evidence="1" type="ORF">CTOB1V02_LOCUS9489</name>
</gene>
<protein>
    <submittedName>
        <fullName evidence="1">Uncharacterized protein</fullName>
    </submittedName>
</protein>